<keyword evidence="2" id="KW-1185">Reference proteome</keyword>
<gene>
    <name evidence="1" type="ORF">RclHR1_04360010</name>
</gene>
<protein>
    <submittedName>
        <fullName evidence="1">Uncharacterized protein</fullName>
    </submittedName>
</protein>
<dbReference type="AlphaFoldDB" id="A0A2Z6RUA3"/>
<evidence type="ECO:0000313" key="2">
    <source>
        <dbReference type="Proteomes" id="UP000247702"/>
    </source>
</evidence>
<organism evidence="1 2">
    <name type="scientific">Rhizophagus clarus</name>
    <dbReference type="NCBI Taxonomy" id="94130"/>
    <lineage>
        <taxon>Eukaryota</taxon>
        <taxon>Fungi</taxon>
        <taxon>Fungi incertae sedis</taxon>
        <taxon>Mucoromycota</taxon>
        <taxon>Glomeromycotina</taxon>
        <taxon>Glomeromycetes</taxon>
        <taxon>Glomerales</taxon>
        <taxon>Glomeraceae</taxon>
        <taxon>Rhizophagus</taxon>
    </lineage>
</organism>
<dbReference type="Proteomes" id="UP000247702">
    <property type="component" value="Unassembled WGS sequence"/>
</dbReference>
<name>A0A2Z6RUA3_9GLOM</name>
<proteinExistence type="predicted"/>
<evidence type="ECO:0000313" key="1">
    <source>
        <dbReference type="EMBL" id="GBC01865.1"/>
    </source>
</evidence>
<reference evidence="1 2" key="1">
    <citation type="submission" date="2017-11" db="EMBL/GenBank/DDBJ databases">
        <title>The genome of Rhizophagus clarus HR1 reveals common genetic basis of auxotrophy among arbuscular mycorrhizal fungi.</title>
        <authorList>
            <person name="Kobayashi Y."/>
        </authorList>
    </citation>
    <scope>NUCLEOTIDE SEQUENCE [LARGE SCALE GENOMIC DNA]</scope>
    <source>
        <strain evidence="1 2">HR1</strain>
    </source>
</reference>
<sequence>MINKHYNTCNQAKNKANQPKVIVPDKKSSVIIMAQSSSTETSLLPKTNIPPTGNPSVTIKKEIMASNTKLTEAEELAIAKKTAFASNLDSEHAFTNDLFNKKRTVHSKILQINQFSTAY</sequence>
<dbReference type="EMBL" id="BEXD01003735">
    <property type="protein sequence ID" value="GBC01865.1"/>
    <property type="molecule type" value="Genomic_DNA"/>
</dbReference>
<comment type="caution">
    <text evidence="1">The sequence shown here is derived from an EMBL/GenBank/DDBJ whole genome shotgun (WGS) entry which is preliminary data.</text>
</comment>
<accession>A0A2Z6RUA3</accession>